<organism evidence="2 3">
    <name type="scientific">Fragilariopsis cylindrus CCMP1102</name>
    <dbReference type="NCBI Taxonomy" id="635003"/>
    <lineage>
        <taxon>Eukaryota</taxon>
        <taxon>Sar</taxon>
        <taxon>Stramenopiles</taxon>
        <taxon>Ochrophyta</taxon>
        <taxon>Bacillariophyta</taxon>
        <taxon>Bacillariophyceae</taxon>
        <taxon>Bacillariophycidae</taxon>
        <taxon>Bacillariales</taxon>
        <taxon>Bacillariaceae</taxon>
        <taxon>Fragilariopsis</taxon>
    </lineage>
</organism>
<reference evidence="2 3" key="1">
    <citation type="submission" date="2016-09" db="EMBL/GenBank/DDBJ databases">
        <title>Extensive genetic diversity and differential bi-allelic expression allows diatom success in the polar Southern Ocean.</title>
        <authorList>
            <consortium name="DOE Joint Genome Institute"/>
            <person name="Mock T."/>
            <person name="Otillar R.P."/>
            <person name="Strauss J."/>
            <person name="Dupont C."/>
            <person name="Frickenhaus S."/>
            <person name="Maumus F."/>
            <person name="Mcmullan M."/>
            <person name="Sanges R."/>
            <person name="Schmutz J."/>
            <person name="Toseland A."/>
            <person name="Valas R."/>
            <person name="Veluchamy A."/>
            <person name="Ward B.J."/>
            <person name="Allen A."/>
            <person name="Barry K."/>
            <person name="Falciatore A."/>
            <person name="Ferrante M."/>
            <person name="Fortunato A.E."/>
            <person name="Gloeckner G."/>
            <person name="Gruber A."/>
            <person name="Hipkin R."/>
            <person name="Janech M."/>
            <person name="Kroth P."/>
            <person name="Leese F."/>
            <person name="Lindquist E."/>
            <person name="Lyon B.R."/>
            <person name="Martin J."/>
            <person name="Mayer C."/>
            <person name="Parker M."/>
            <person name="Quesneville H."/>
            <person name="Raymond J."/>
            <person name="Uhlig C."/>
            <person name="Valentin K.U."/>
            <person name="Worden A.Z."/>
            <person name="Armbrust E.V."/>
            <person name="Bowler C."/>
            <person name="Green B."/>
            <person name="Moulton V."/>
            <person name="Van Oosterhout C."/>
            <person name="Grigoriev I."/>
        </authorList>
    </citation>
    <scope>NUCLEOTIDE SEQUENCE [LARGE SCALE GENOMIC DNA]</scope>
    <source>
        <strain evidence="2 3">CCMP1102</strain>
    </source>
</reference>
<evidence type="ECO:0000313" key="2">
    <source>
        <dbReference type="EMBL" id="OEU12720.1"/>
    </source>
</evidence>
<sequence>MPPKKTVGVKTGLTAGEKKKQKQENKAKANPGKAADKKVKADAKRTRRKESGSVKKMG</sequence>
<feature type="region of interest" description="Disordered" evidence="1">
    <location>
        <begin position="1"/>
        <end position="58"/>
    </location>
</feature>
<dbReference type="InParanoid" id="A0A1E7F3H0"/>
<proteinExistence type="predicted"/>
<dbReference type="Proteomes" id="UP000095751">
    <property type="component" value="Unassembled WGS sequence"/>
</dbReference>
<gene>
    <name evidence="2" type="ORF">FRACYDRAFT_276584</name>
</gene>
<dbReference type="AlphaFoldDB" id="A0A1E7F3H0"/>
<dbReference type="EMBL" id="KV784364">
    <property type="protein sequence ID" value="OEU12720.1"/>
    <property type="molecule type" value="Genomic_DNA"/>
</dbReference>
<evidence type="ECO:0000313" key="3">
    <source>
        <dbReference type="Proteomes" id="UP000095751"/>
    </source>
</evidence>
<protein>
    <submittedName>
        <fullName evidence="2">Uncharacterized protein</fullName>
    </submittedName>
</protein>
<accession>A0A1E7F3H0</accession>
<feature type="compositionally biased region" description="Basic and acidic residues" evidence="1">
    <location>
        <begin position="34"/>
        <end position="58"/>
    </location>
</feature>
<feature type="compositionally biased region" description="Basic and acidic residues" evidence="1">
    <location>
        <begin position="16"/>
        <end position="27"/>
    </location>
</feature>
<keyword evidence="3" id="KW-1185">Reference proteome</keyword>
<evidence type="ECO:0000256" key="1">
    <source>
        <dbReference type="SAM" id="MobiDB-lite"/>
    </source>
</evidence>
<name>A0A1E7F3H0_9STRA</name>
<dbReference type="KEGG" id="fcy:FRACYDRAFT_276584"/>